<protein>
    <submittedName>
        <fullName evidence="2">Diacylglycerol kinase</fullName>
    </submittedName>
</protein>
<organism evidence="2">
    <name type="scientific">Streptomyces sp. SID7958</name>
    <dbReference type="NCBI Taxonomy" id="2706093"/>
    <lineage>
        <taxon>Bacteria</taxon>
        <taxon>Bacillati</taxon>
        <taxon>Actinomycetota</taxon>
        <taxon>Actinomycetes</taxon>
        <taxon>Kitasatosporales</taxon>
        <taxon>Streptomycetaceae</taxon>
        <taxon>Streptomyces</taxon>
    </lineage>
</organism>
<name>A0A6G3U1D1_9ACTN</name>
<keyword evidence="1" id="KW-1133">Transmembrane helix</keyword>
<evidence type="ECO:0000256" key="1">
    <source>
        <dbReference type="SAM" id="Phobius"/>
    </source>
</evidence>
<comment type="caution">
    <text evidence="2">The sequence shown here is derived from an EMBL/GenBank/DDBJ whole genome shotgun (WGS) entry which is preliminary data.</text>
</comment>
<gene>
    <name evidence="2" type="ORF">G3I38_12765</name>
</gene>
<reference evidence="2" key="1">
    <citation type="submission" date="2020-01" db="EMBL/GenBank/DDBJ databases">
        <title>Insect and environment-associated Actinomycetes.</title>
        <authorList>
            <person name="Currrie C."/>
            <person name="Chevrette M."/>
            <person name="Carlson C."/>
            <person name="Stubbendieck R."/>
            <person name="Wendt-Pienkowski E."/>
        </authorList>
    </citation>
    <scope>NUCLEOTIDE SEQUENCE</scope>
    <source>
        <strain evidence="2">SID7958</strain>
    </source>
</reference>
<feature type="transmembrane region" description="Helical" evidence="1">
    <location>
        <begin position="38"/>
        <end position="56"/>
    </location>
</feature>
<evidence type="ECO:0000313" key="2">
    <source>
        <dbReference type="EMBL" id="NEC80088.1"/>
    </source>
</evidence>
<dbReference type="GO" id="GO:0016301">
    <property type="term" value="F:kinase activity"/>
    <property type="evidence" value="ECO:0007669"/>
    <property type="project" value="UniProtKB-KW"/>
</dbReference>
<sequence>MVVHGHRVWRARLALLALAASVAVPLAAAGLRSVLWVLVGVAGLALAAVGVWWVLAHTGVLRVLGAVLSVVAPVVVLTLYAVSGMLGPALVAVA</sequence>
<dbReference type="AlphaFoldDB" id="A0A6G3U1D1"/>
<keyword evidence="1" id="KW-0472">Membrane</keyword>
<keyword evidence="2" id="KW-0418">Kinase</keyword>
<proteinExistence type="predicted"/>
<keyword evidence="2" id="KW-0808">Transferase</keyword>
<accession>A0A6G3U1D1</accession>
<feature type="non-terminal residue" evidence="2">
    <location>
        <position position="94"/>
    </location>
</feature>
<dbReference type="EMBL" id="JAAGMU010000688">
    <property type="protein sequence ID" value="NEC80088.1"/>
    <property type="molecule type" value="Genomic_DNA"/>
</dbReference>
<keyword evidence="1" id="KW-0812">Transmembrane</keyword>
<feature type="transmembrane region" description="Helical" evidence="1">
    <location>
        <begin position="63"/>
        <end position="82"/>
    </location>
</feature>